<dbReference type="InterPro" id="IPR011855">
    <property type="entry name" value="Phgtail_TP901_1"/>
</dbReference>
<dbReference type="OrthoDB" id="7375409at2"/>
<accession>A0A1T4ST13</accession>
<gene>
    <name evidence="1" type="ORF">SAMN05428963_113101</name>
</gene>
<dbReference type="RefSeq" id="WP_078709597.1">
    <property type="nucleotide sequence ID" value="NZ_FUXL01000013.1"/>
</dbReference>
<proteinExistence type="predicted"/>
<sequence>MATANPVKSISGKKLLVQIGDGASPDEVFASDCMINAERGLALSVDSNDFVIPDCDDPDAAGWKEREVDGMSGTISGSGMLHTTSFATWFNWMESAAPKRCRVTLDVTAANGGGYVEGLFFLTSFEVKGSRNDKVTADVTLDSTGILTWTDAA</sequence>
<organism evidence="1 2">
    <name type="scientific">Consotaella salsifontis</name>
    <dbReference type="NCBI Taxonomy" id="1365950"/>
    <lineage>
        <taxon>Bacteria</taxon>
        <taxon>Pseudomonadati</taxon>
        <taxon>Pseudomonadota</taxon>
        <taxon>Alphaproteobacteria</taxon>
        <taxon>Hyphomicrobiales</taxon>
        <taxon>Aurantimonadaceae</taxon>
        <taxon>Consotaella</taxon>
    </lineage>
</organism>
<name>A0A1T4ST13_9HYPH</name>
<reference evidence="1 2" key="1">
    <citation type="submission" date="2017-02" db="EMBL/GenBank/DDBJ databases">
        <authorList>
            <person name="Peterson S.W."/>
        </authorList>
    </citation>
    <scope>NUCLEOTIDE SEQUENCE [LARGE SCALE GENOMIC DNA]</scope>
    <source>
        <strain evidence="1 2">USBA 369</strain>
    </source>
</reference>
<protein>
    <submittedName>
        <fullName evidence="1">Phage tail tube protein</fullName>
    </submittedName>
</protein>
<dbReference type="Proteomes" id="UP000190135">
    <property type="component" value="Unassembled WGS sequence"/>
</dbReference>
<dbReference type="AlphaFoldDB" id="A0A1T4ST13"/>
<evidence type="ECO:0000313" key="2">
    <source>
        <dbReference type="Proteomes" id="UP000190135"/>
    </source>
</evidence>
<evidence type="ECO:0000313" key="1">
    <source>
        <dbReference type="EMBL" id="SKA31018.1"/>
    </source>
</evidence>
<dbReference type="STRING" id="1365950.SAMN05428963_113101"/>
<dbReference type="Pfam" id="PF06199">
    <property type="entry name" value="Phage_tail_2"/>
    <property type="match status" value="1"/>
</dbReference>
<dbReference type="EMBL" id="FUXL01000013">
    <property type="protein sequence ID" value="SKA31018.1"/>
    <property type="molecule type" value="Genomic_DNA"/>
</dbReference>
<keyword evidence="2" id="KW-1185">Reference proteome</keyword>